<protein>
    <submittedName>
        <fullName evidence="2">Uncharacterized protein</fullName>
    </submittedName>
</protein>
<dbReference type="Proteomes" id="UP001140560">
    <property type="component" value="Unassembled WGS sequence"/>
</dbReference>
<dbReference type="EMBL" id="JAPEUY010000005">
    <property type="protein sequence ID" value="KAJ4373141.1"/>
    <property type="molecule type" value="Genomic_DNA"/>
</dbReference>
<dbReference type="AlphaFoldDB" id="A0A9W9CPA5"/>
<feature type="compositionally biased region" description="Acidic residues" evidence="1">
    <location>
        <begin position="108"/>
        <end position="117"/>
    </location>
</feature>
<proteinExistence type="predicted"/>
<evidence type="ECO:0000256" key="1">
    <source>
        <dbReference type="SAM" id="MobiDB-lite"/>
    </source>
</evidence>
<sequence>MPPKEVAGGESANALVGFTERESKLLAAAFVSSTGPDKYDYDIMATLTKNTAGSLKKMWPPIKRKAMDAHPTFSKFLNGPSAPVANGDAKSAPAPKATGGKKRKATDEDLDDADEDTKDTTSAANKSDGNKSDTKKKVAKKAPAAKGKGRAKKQVKKEEPASEDEVVGNPGENSADGDDGLGEFDSYANTFESIKYTNYLGDHDIEVEV</sequence>
<reference evidence="2" key="1">
    <citation type="submission" date="2022-10" db="EMBL/GenBank/DDBJ databases">
        <title>Tapping the CABI collections for fungal endophytes: first genome assemblies for Collariella, Neodidymelliopsis, Ascochyta clinopodiicola, Didymella pomorum, Didymosphaeria variabile, Neocosmospora piperis and Neocucurbitaria cava.</title>
        <authorList>
            <person name="Hill R."/>
        </authorList>
    </citation>
    <scope>NUCLEOTIDE SEQUENCE</scope>
    <source>
        <strain evidence="2">IMI 356814</strain>
    </source>
</reference>
<evidence type="ECO:0000313" key="3">
    <source>
        <dbReference type="Proteomes" id="UP001140560"/>
    </source>
</evidence>
<dbReference type="OrthoDB" id="3796455at2759"/>
<accession>A0A9W9CPA5</accession>
<keyword evidence="3" id="KW-1185">Reference proteome</keyword>
<feature type="region of interest" description="Disordered" evidence="1">
    <location>
        <begin position="70"/>
        <end position="185"/>
    </location>
</feature>
<organism evidence="2 3">
    <name type="scientific">Neocucurbitaria cava</name>
    <dbReference type="NCBI Taxonomy" id="798079"/>
    <lineage>
        <taxon>Eukaryota</taxon>
        <taxon>Fungi</taxon>
        <taxon>Dikarya</taxon>
        <taxon>Ascomycota</taxon>
        <taxon>Pezizomycotina</taxon>
        <taxon>Dothideomycetes</taxon>
        <taxon>Pleosporomycetidae</taxon>
        <taxon>Pleosporales</taxon>
        <taxon>Pleosporineae</taxon>
        <taxon>Cucurbitariaceae</taxon>
        <taxon>Neocucurbitaria</taxon>
    </lineage>
</organism>
<gene>
    <name evidence="2" type="ORF">N0V83_003432</name>
</gene>
<evidence type="ECO:0000313" key="2">
    <source>
        <dbReference type="EMBL" id="KAJ4373141.1"/>
    </source>
</evidence>
<name>A0A9W9CPA5_9PLEO</name>
<comment type="caution">
    <text evidence="2">The sequence shown here is derived from an EMBL/GenBank/DDBJ whole genome shotgun (WGS) entry which is preliminary data.</text>
</comment>